<dbReference type="AlphaFoldDB" id="A0A016SEM2"/>
<gene>
    <name evidence="1" type="primary">Acey_s0240.g3339</name>
    <name evidence="1" type="ORF">Y032_0240g3339</name>
</gene>
<keyword evidence="2" id="KW-1185">Reference proteome</keyword>
<evidence type="ECO:0000313" key="2">
    <source>
        <dbReference type="Proteomes" id="UP000024635"/>
    </source>
</evidence>
<organism evidence="1 2">
    <name type="scientific">Ancylostoma ceylanicum</name>
    <dbReference type="NCBI Taxonomy" id="53326"/>
    <lineage>
        <taxon>Eukaryota</taxon>
        <taxon>Metazoa</taxon>
        <taxon>Ecdysozoa</taxon>
        <taxon>Nematoda</taxon>
        <taxon>Chromadorea</taxon>
        <taxon>Rhabditida</taxon>
        <taxon>Rhabditina</taxon>
        <taxon>Rhabditomorpha</taxon>
        <taxon>Strongyloidea</taxon>
        <taxon>Ancylostomatidae</taxon>
        <taxon>Ancylostomatinae</taxon>
        <taxon>Ancylostoma</taxon>
    </lineage>
</organism>
<reference evidence="2" key="1">
    <citation type="journal article" date="2015" name="Nat. Genet.">
        <title>The genome and transcriptome of the zoonotic hookworm Ancylostoma ceylanicum identify infection-specific gene families.</title>
        <authorList>
            <person name="Schwarz E.M."/>
            <person name="Hu Y."/>
            <person name="Antoshechkin I."/>
            <person name="Miller M.M."/>
            <person name="Sternberg P.W."/>
            <person name="Aroian R.V."/>
        </authorList>
    </citation>
    <scope>NUCLEOTIDE SEQUENCE</scope>
    <source>
        <strain evidence="2">HY135</strain>
    </source>
</reference>
<protein>
    <submittedName>
        <fullName evidence="1">Uncharacterized protein</fullName>
    </submittedName>
</protein>
<sequence>MSGIELFARTSVYDFNLSDRYALPYLARDSSIPVSTSLLFSKLLMVITPSGDSHTRTVGVSIRDVLTPLSPGFSSCRRCYTCILFL</sequence>
<evidence type="ECO:0000313" key="1">
    <source>
        <dbReference type="EMBL" id="EYB88847.1"/>
    </source>
</evidence>
<proteinExistence type="predicted"/>
<name>A0A016SEM2_9BILA</name>
<accession>A0A016SEM2</accession>
<dbReference type="OrthoDB" id="5837069at2759"/>
<dbReference type="Proteomes" id="UP000024635">
    <property type="component" value="Unassembled WGS sequence"/>
</dbReference>
<comment type="caution">
    <text evidence="1">The sequence shown here is derived from an EMBL/GenBank/DDBJ whole genome shotgun (WGS) entry which is preliminary data.</text>
</comment>
<dbReference type="EMBL" id="JARK01001576">
    <property type="protein sequence ID" value="EYB88847.1"/>
    <property type="molecule type" value="Genomic_DNA"/>
</dbReference>